<evidence type="ECO:0000313" key="7">
    <source>
        <dbReference type="Proteomes" id="UP000321049"/>
    </source>
</evidence>
<dbReference type="Pfam" id="PF13377">
    <property type="entry name" value="Peripla_BP_3"/>
    <property type="match status" value="1"/>
</dbReference>
<dbReference type="GO" id="GO:0000976">
    <property type="term" value="F:transcription cis-regulatory region binding"/>
    <property type="evidence" value="ECO:0007669"/>
    <property type="project" value="TreeGrafter"/>
</dbReference>
<keyword evidence="4" id="KW-0804">Transcription</keyword>
<evidence type="ECO:0000313" key="6">
    <source>
        <dbReference type="EMBL" id="GEM00213.1"/>
    </source>
</evidence>
<dbReference type="CDD" id="cd01392">
    <property type="entry name" value="HTH_LacI"/>
    <property type="match status" value="1"/>
</dbReference>
<evidence type="ECO:0000256" key="1">
    <source>
        <dbReference type="ARBA" id="ARBA00022491"/>
    </source>
</evidence>
<evidence type="ECO:0000256" key="3">
    <source>
        <dbReference type="ARBA" id="ARBA00023125"/>
    </source>
</evidence>
<gene>
    <name evidence="6" type="ORF">CTE05_37590</name>
</gene>
<dbReference type="Pfam" id="PF00356">
    <property type="entry name" value="LacI"/>
    <property type="match status" value="1"/>
</dbReference>
<dbReference type="PANTHER" id="PTHR30146">
    <property type="entry name" value="LACI-RELATED TRANSCRIPTIONAL REPRESSOR"/>
    <property type="match status" value="1"/>
</dbReference>
<dbReference type="Gene3D" id="1.10.260.40">
    <property type="entry name" value="lambda repressor-like DNA-binding domains"/>
    <property type="match status" value="1"/>
</dbReference>
<dbReference type="CDD" id="cd06288">
    <property type="entry name" value="PBP1_sucrose_transcription_regulator"/>
    <property type="match status" value="1"/>
</dbReference>
<dbReference type="InterPro" id="IPR000843">
    <property type="entry name" value="HTH_LacI"/>
</dbReference>
<keyword evidence="3" id="KW-0238">DNA-binding</keyword>
<feature type="domain" description="HTH lacI-type" evidence="5">
    <location>
        <begin position="6"/>
        <end position="63"/>
    </location>
</feature>
<dbReference type="SUPFAM" id="SSF47413">
    <property type="entry name" value="lambda repressor-like DNA-binding domains"/>
    <property type="match status" value="1"/>
</dbReference>
<dbReference type="PROSITE" id="PS00356">
    <property type="entry name" value="HTH_LACI_1"/>
    <property type="match status" value="1"/>
</dbReference>
<protein>
    <submittedName>
        <fullName evidence="6">Transcriptional regulator</fullName>
    </submittedName>
</protein>
<dbReference type="InterPro" id="IPR010982">
    <property type="entry name" value="Lambda_DNA-bd_dom_sf"/>
</dbReference>
<dbReference type="InterPro" id="IPR046335">
    <property type="entry name" value="LacI/GalR-like_sensor"/>
</dbReference>
<name>A0A511JQB4_9CELL</name>
<dbReference type="Proteomes" id="UP000321049">
    <property type="component" value="Unassembled WGS sequence"/>
</dbReference>
<proteinExistence type="predicted"/>
<dbReference type="SMART" id="SM00354">
    <property type="entry name" value="HTH_LACI"/>
    <property type="match status" value="1"/>
</dbReference>
<reference evidence="6 7" key="1">
    <citation type="submission" date="2019-07" db="EMBL/GenBank/DDBJ databases">
        <title>Whole genome shotgun sequence of Cellulomonas terrae NBRC 100819.</title>
        <authorList>
            <person name="Hosoyama A."/>
            <person name="Uohara A."/>
            <person name="Ohji S."/>
            <person name="Ichikawa N."/>
        </authorList>
    </citation>
    <scope>NUCLEOTIDE SEQUENCE [LARGE SCALE GENOMIC DNA]</scope>
    <source>
        <strain evidence="6 7">NBRC 100819</strain>
    </source>
</reference>
<keyword evidence="1" id="KW-0678">Repressor</keyword>
<accession>A0A511JQB4</accession>
<dbReference type="Gene3D" id="3.40.50.2300">
    <property type="match status" value="2"/>
</dbReference>
<sequence length="354" mass="37189">MGRKRVTMADVALAAGVSPTTVSLVLSGRGNELRISDAVQQRVHAVSDEMGYRPNIVSIGLSKGTTRTLGFVSDTVATSQLAGDLIKGALEAAREHGYMLFIGETEGDAASEQQLLDAMLDRQVDGIILASMFTRLRPLPPALEDVAAVLLNTLPLEPTTVPAVVPDEYAAGRAAARALLDAGHRQIHLVGAGPEAHAVSAGTVAGRERLSGIRDALAEEGLEPASGHVIRDWLPENGRRAVADLLTAFPAPGALLCFNDRLAFGAYQVLQEAGLRVPDDVSIVSFDDAPLAEWLEPGLSTFAIPHEALGRRSVELLLELVHAGQSGGPVGAPPGTVHRLDMPFLVRGSIAAAR</sequence>
<comment type="caution">
    <text evidence="6">The sequence shown here is derived from an EMBL/GenBank/DDBJ whole genome shotgun (WGS) entry which is preliminary data.</text>
</comment>
<keyword evidence="2" id="KW-0805">Transcription regulation</keyword>
<evidence type="ECO:0000256" key="2">
    <source>
        <dbReference type="ARBA" id="ARBA00023015"/>
    </source>
</evidence>
<dbReference type="GO" id="GO:0003700">
    <property type="term" value="F:DNA-binding transcription factor activity"/>
    <property type="evidence" value="ECO:0007669"/>
    <property type="project" value="TreeGrafter"/>
</dbReference>
<keyword evidence="7" id="KW-1185">Reference proteome</keyword>
<dbReference type="InterPro" id="IPR028082">
    <property type="entry name" value="Peripla_BP_I"/>
</dbReference>
<evidence type="ECO:0000256" key="4">
    <source>
        <dbReference type="ARBA" id="ARBA00023163"/>
    </source>
</evidence>
<dbReference type="RefSeq" id="WP_246123754.1">
    <property type="nucleotide sequence ID" value="NZ_BJWH01000029.1"/>
</dbReference>
<dbReference type="AlphaFoldDB" id="A0A511JQB4"/>
<dbReference type="EMBL" id="BJWH01000029">
    <property type="protein sequence ID" value="GEM00213.1"/>
    <property type="molecule type" value="Genomic_DNA"/>
</dbReference>
<evidence type="ECO:0000259" key="5">
    <source>
        <dbReference type="PROSITE" id="PS50932"/>
    </source>
</evidence>
<dbReference type="SUPFAM" id="SSF53822">
    <property type="entry name" value="Periplasmic binding protein-like I"/>
    <property type="match status" value="1"/>
</dbReference>
<organism evidence="6 7">
    <name type="scientific">Cellulomonas terrae</name>
    <dbReference type="NCBI Taxonomy" id="311234"/>
    <lineage>
        <taxon>Bacteria</taxon>
        <taxon>Bacillati</taxon>
        <taxon>Actinomycetota</taxon>
        <taxon>Actinomycetes</taxon>
        <taxon>Micrococcales</taxon>
        <taxon>Cellulomonadaceae</taxon>
        <taxon>Cellulomonas</taxon>
    </lineage>
</organism>
<dbReference type="PANTHER" id="PTHR30146:SF148">
    <property type="entry name" value="HTH-TYPE TRANSCRIPTIONAL REPRESSOR PURR-RELATED"/>
    <property type="match status" value="1"/>
</dbReference>
<dbReference type="PROSITE" id="PS50932">
    <property type="entry name" value="HTH_LACI_2"/>
    <property type="match status" value="1"/>
</dbReference>